<name>A0A2Z6MRC1_TRISU</name>
<reference evidence="2" key="1">
    <citation type="journal article" date="2017" name="Front. Plant Sci.">
        <title>Climate Clever Clovers: New Paradigm to Reduce the Environmental Footprint of Ruminants by Breeding Low Methanogenic Forages Utilizing Haplotype Variation.</title>
        <authorList>
            <person name="Kaur P."/>
            <person name="Appels R."/>
            <person name="Bayer P.E."/>
            <person name="Keeble-Gagnere G."/>
            <person name="Wang J."/>
            <person name="Hirakawa H."/>
            <person name="Shirasawa K."/>
            <person name="Vercoe P."/>
            <person name="Stefanova K."/>
            <person name="Durmic Z."/>
            <person name="Nichols P."/>
            <person name="Revell C."/>
            <person name="Isobe S.N."/>
            <person name="Edwards D."/>
            <person name="Erskine W."/>
        </authorList>
    </citation>
    <scope>NUCLEOTIDE SEQUENCE [LARGE SCALE GENOMIC DNA]</scope>
    <source>
        <strain evidence="2">cv. Daliak</strain>
    </source>
</reference>
<dbReference type="Gene3D" id="3.30.43.40">
    <property type="entry name" value="Pre-mRNA-processing-splicing factor 8, U5-snRNA-binding domain"/>
    <property type="match status" value="1"/>
</dbReference>
<gene>
    <name evidence="1" type="ORF">TSUD_226080</name>
</gene>
<dbReference type="AlphaFoldDB" id="A0A2Z6MRC1"/>
<organism evidence="1 2">
    <name type="scientific">Trifolium subterraneum</name>
    <name type="common">Subterranean clover</name>
    <dbReference type="NCBI Taxonomy" id="3900"/>
    <lineage>
        <taxon>Eukaryota</taxon>
        <taxon>Viridiplantae</taxon>
        <taxon>Streptophyta</taxon>
        <taxon>Embryophyta</taxon>
        <taxon>Tracheophyta</taxon>
        <taxon>Spermatophyta</taxon>
        <taxon>Magnoliopsida</taxon>
        <taxon>eudicotyledons</taxon>
        <taxon>Gunneridae</taxon>
        <taxon>Pentapetalae</taxon>
        <taxon>rosids</taxon>
        <taxon>fabids</taxon>
        <taxon>Fabales</taxon>
        <taxon>Fabaceae</taxon>
        <taxon>Papilionoideae</taxon>
        <taxon>50 kb inversion clade</taxon>
        <taxon>NPAAA clade</taxon>
        <taxon>Hologalegina</taxon>
        <taxon>IRL clade</taxon>
        <taxon>Trifolieae</taxon>
        <taxon>Trifolium</taxon>
    </lineage>
</organism>
<sequence length="97" mass="11388">MVGYNNKKCWPRDVRMRLMKHDGSTTFTKIVNKWNTALIGNLKHSSGSFFFPTFGWSQGYYDNLQAYHNELSSKVSHLAMENKKLNKEKIRNFHETS</sequence>
<evidence type="ECO:0000313" key="2">
    <source>
        <dbReference type="Proteomes" id="UP000242715"/>
    </source>
</evidence>
<dbReference type="InterPro" id="IPR012337">
    <property type="entry name" value="RNaseH-like_sf"/>
</dbReference>
<dbReference type="SUPFAM" id="SSF53098">
    <property type="entry name" value="Ribonuclease H-like"/>
    <property type="match status" value="1"/>
</dbReference>
<accession>A0A2Z6MRC1</accession>
<keyword evidence="2" id="KW-1185">Reference proteome</keyword>
<evidence type="ECO:0000313" key="1">
    <source>
        <dbReference type="EMBL" id="GAU26145.1"/>
    </source>
</evidence>
<dbReference type="OrthoDB" id="1931567at2759"/>
<proteinExistence type="predicted"/>
<dbReference type="Proteomes" id="UP000242715">
    <property type="component" value="Unassembled WGS sequence"/>
</dbReference>
<dbReference type="EMBL" id="DF973329">
    <property type="protein sequence ID" value="GAU26145.1"/>
    <property type="molecule type" value="Genomic_DNA"/>
</dbReference>
<dbReference type="InterPro" id="IPR042516">
    <property type="entry name" value="Prp8_U5-snRNA-bd_sf"/>
</dbReference>
<protein>
    <submittedName>
        <fullName evidence="1">Uncharacterized protein</fullName>
    </submittedName>
</protein>